<feature type="transmembrane region" description="Helical" evidence="10">
    <location>
        <begin position="221"/>
        <end position="239"/>
    </location>
</feature>
<dbReference type="GO" id="GO:0006465">
    <property type="term" value="P:signal peptide processing"/>
    <property type="evidence" value="ECO:0007669"/>
    <property type="project" value="TreeGrafter"/>
</dbReference>
<keyword evidence="5 9" id="KW-0812">Transmembrane</keyword>
<evidence type="ECO:0000256" key="2">
    <source>
        <dbReference type="ARBA" id="ARBA00005801"/>
    </source>
</evidence>
<evidence type="ECO:0000256" key="4">
    <source>
        <dbReference type="ARBA" id="ARBA00022519"/>
    </source>
</evidence>
<keyword evidence="7 10" id="KW-0472">Membrane</keyword>
<keyword evidence="9" id="KW-0645">Protease</keyword>
<evidence type="ECO:0000256" key="6">
    <source>
        <dbReference type="ARBA" id="ARBA00022989"/>
    </source>
</evidence>
<evidence type="ECO:0000256" key="7">
    <source>
        <dbReference type="ARBA" id="ARBA00023136"/>
    </source>
</evidence>
<dbReference type="InterPro" id="IPR010627">
    <property type="entry name" value="Prepilin_pept_A24_N"/>
</dbReference>
<keyword evidence="3" id="KW-1003">Cell membrane</keyword>
<dbReference type="PANTHER" id="PTHR30487">
    <property type="entry name" value="TYPE 4 PREPILIN-LIKE PROTEINS LEADER PEPTIDE-PROCESSING ENZYME"/>
    <property type="match status" value="1"/>
</dbReference>
<evidence type="ECO:0000256" key="5">
    <source>
        <dbReference type="ARBA" id="ARBA00022692"/>
    </source>
</evidence>
<keyword evidence="6 10" id="KW-1133">Transmembrane helix</keyword>
<feature type="transmembrane region" description="Helical" evidence="10">
    <location>
        <begin position="185"/>
        <end position="209"/>
    </location>
</feature>
<keyword evidence="9" id="KW-0378">Hydrolase</keyword>
<proteinExistence type="inferred from homology"/>
<dbReference type="EC" id="3.4.23.43" evidence="9"/>
<comment type="function">
    <text evidence="9">Plays an essential role in type IV pili and type II pseudopili formation by proteolytically removing the leader sequence from substrate proteins and subsequently monomethylating the alpha-amino group of the newly exposed N-terminal phenylalanine.</text>
</comment>
<dbReference type="PANTHER" id="PTHR30487:SF0">
    <property type="entry name" value="PREPILIN LEADER PEPTIDASE_N-METHYLTRANSFERASE-RELATED"/>
    <property type="match status" value="1"/>
</dbReference>
<comment type="similarity">
    <text evidence="2 8">Belongs to the peptidase A24 family.</text>
</comment>
<dbReference type="EC" id="2.1.1.-" evidence="9"/>
<dbReference type="Pfam" id="PF06750">
    <property type="entry name" value="A24_N_bact"/>
    <property type="match status" value="1"/>
</dbReference>
<keyword evidence="9" id="KW-0489">Methyltransferase</keyword>
<evidence type="ECO:0000256" key="9">
    <source>
        <dbReference type="RuleBase" id="RU003794"/>
    </source>
</evidence>
<comment type="catalytic activity">
    <reaction evidence="9">
        <text>Typically cleaves a -Gly-|-Phe- bond to release an N-terminal, basic peptide of 5-8 residues from type IV prepilin, and then N-methylates the new N-terminal amino group, the methyl donor being S-adenosyl-L-methionine.</text>
        <dbReference type="EC" id="3.4.23.43"/>
    </reaction>
</comment>
<evidence type="ECO:0000259" key="12">
    <source>
        <dbReference type="Pfam" id="PF06750"/>
    </source>
</evidence>
<feature type="transmembrane region" description="Helical" evidence="10">
    <location>
        <begin position="6"/>
        <end position="24"/>
    </location>
</feature>
<feature type="transmembrane region" description="Helical" evidence="10">
    <location>
        <begin position="119"/>
        <end position="138"/>
    </location>
</feature>
<dbReference type="EMBL" id="DSAC01000068">
    <property type="protein sequence ID" value="HHO74094.1"/>
    <property type="molecule type" value="Genomic_DNA"/>
</dbReference>
<dbReference type="Pfam" id="PF01478">
    <property type="entry name" value="Peptidase_A24"/>
    <property type="match status" value="1"/>
</dbReference>
<name>A0A7C5X4P4_9AQUI</name>
<evidence type="ECO:0000256" key="10">
    <source>
        <dbReference type="SAM" id="Phobius"/>
    </source>
</evidence>
<dbReference type="GO" id="GO:0004190">
    <property type="term" value="F:aspartic-type endopeptidase activity"/>
    <property type="evidence" value="ECO:0007669"/>
    <property type="project" value="UniProtKB-EC"/>
</dbReference>
<feature type="domain" description="Prepilin peptidase A24 N-terminal" evidence="12">
    <location>
        <begin position="8"/>
        <end position="90"/>
    </location>
</feature>
<dbReference type="GO" id="GO:0008168">
    <property type="term" value="F:methyltransferase activity"/>
    <property type="evidence" value="ECO:0007669"/>
    <property type="project" value="UniProtKB-KW"/>
</dbReference>
<evidence type="ECO:0000256" key="3">
    <source>
        <dbReference type="ARBA" id="ARBA00022475"/>
    </source>
</evidence>
<feature type="domain" description="Prepilin type IV endopeptidase peptidase" evidence="11">
    <location>
        <begin position="102"/>
        <end position="210"/>
    </location>
</feature>
<evidence type="ECO:0000256" key="8">
    <source>
        <dbReference type="RuleBase" id="RU003793"/>
    </source>
</evidence>
<dbReference type="InterPro" id="IPR050882">
    <property type="entry name" value="Prepilin_peptidase/N-MTase"/>
</dbReference>
<dbReference type="GO" id="GO:0005886">
    <property type="term" value="C:plasma membrane"/>
    <property type="evidence" value="ECO:0007669"/>
    <property type="project" value="UniProtKB-SubCell"/>
</dbReference>
<feature type="transmembrane region" description="Helical" evidence="10">
    <location>
        <begin position="145"/>
        <end position="165"/>
    </location>
</feature>
<comment type="caution">
    <text evidence="13">The sequence shown here is derived from an EMBL/GenBank/DDBJ whole genome shotgun (WGS) entry which is preliminary data.</text>
</comment>
<dbReference type="GO" id="GO:0032259">
    <property type="term" value="P:methylation"/>
    <property type="evidence" value="ECO:0007669"/>
    <property type="project" value="UniProtKB-KW"/>
</dbReference>
<gene>
    <name evidence="13" type="ORF">ENN04_05570</name>
</gene>
<evidence type="ECO:0000313" key="13">
    <source>
        <dbReference type="EMBL" id="HHO74094.1"/>
    </source>
</evidence>
<organism evidence="13">
    <name type="scientific">Thermocrinis ruber</name>
    <dbReference type="NCBI Taxonomy" id="75906"/>
    <lineage>
        <taxon>Bacteria</taxon>
        <taxon>Pseudomonadati</taxon>
        <taxon>Aquificota</taxon>
        <taxon>Aquificia</taxon>
        <taxon>Aquificales</taxon>
        <taxon>Aquificaceae</taxon>
        <taxon>Thermocrinis</taxon>
    </lineage>
</organism>
<reference evidence="13" key="1">
    <citation type="journal article" date="2020" name="mSystems">
        <title>Genome- and Community-Level Interaction Insights into Carbon Utilization and Element Cycling Functions of Hydrothermarchaeota in Hydrothermal Sediment.</title>
        <authorList>
            <person name="Zhou Z."/>
            <person name="Liu Y."/>
            <person name="Xu W."/>
            <person name="Pan J."/>
            <person name="Luo Z.H."/>
            <person name="Li M."/>
        </authorList>
    </citation>
    <scope>NUCLEOTIDE SEQUENCE [LARGE SCALE GENOMIC DNA]</scope>
    <source>
        <strain evidence="13">SpSt-114</strain>
    </source>
</reference>
<sequence length="249" mass="27893">MIYIFLFLLGAVLGSFYNVLIYRIPRGMSIVKPPSHCPSCKTPIKWYNNIPIISYILLRGKCPDCSAKISIRYPLVEAFSGFLAVLSYYKWGFSITALGLYVFFSLLLVLSLIDWDTFSLPEPLVLGGTVLGVIVSAFREDFSLYESLLGILAGALPFLLIYLYYKKVRKFEGLGFGDVELMALIGSWTGIWGVISAVFWGSLFGLLYVLPILIKHKSMNFAIPFGPFLALGCFVGVVFDGWRFYLTGF</sequence>
<protein>
    <recommendedName>
        <fullName evidence="9">Prepilin leader peptidase/N-methyltransferase</fullName>
        <ecNumber evidence="9">2.1.1.-</ecNumber>
        <ecNumber evidence="9">3.4.23.43</ecNumber>
    </recommendedName>
</protein>
<evidence type="ECO:0000256" key="1">
    <source>
        <dbReference type="ARBA" id="ARBA00004429"/>
    </source>
</evidence>
<comment type="subcellular location">
    <subcellularLocation>
        <location evidence="1">Cell inner membrane</location>
        <topology evidence="1">Multi-pass membrane protein</topology>
    </subcellularLocation>
    <subcellularLocation>
        <location evidence="9">Cell membrane</location>
        <topology evidence="9">Multi-pass membrane protein</topology>
    </subcellularLocation>
</comment>
<dbReference type="AlphaFoldDB" id="A0A7C5X4P4"/>
<dbReference type="PRINTS" id="PR00864">
    <property type="entry name" value="PREPILNPTASE"/>
</dbReference>
<keyword evidence="9" id="KW-0511">Multifunctional enzyme</keyword>
<accession>A0A7C5X4P4</accession>
<dbReference type="InterPro" id="IPR014032">
    <property type="entry name" value="Peptidase_A24A_bac"/>
</dbReference>
<keyword evidence="9" id="KW-0808">Transferase</keyword>
<feature type="transmembrane region" description="Helical" evidence="10">
    <location>
        <begin position="91"/>
        <end position="113"/>
    </location>
</feature>
<keyword evidence="4" id="KW-0997">Cell inner membrane</keyword>
<dbReference type="Gene3D" id="1.20.120.1220">
    <property type="match status" value="1"/>
</dbReference>
<dbReference type="InterPro" id="IPR000045">
    <property type="entry name" value="Prepilin_IV_endopep_pep"/>
</dbReference>
<evidence type="ECO:0000259" key="11">
    <source>
        <dbReference type="Pfam" id="PF01478"/>
    </source>
</evidence>